<evidence type="ECO:0000313" key="5">
    <source>
        <dbReference type="Proteomes" id="UP000001497"/>
    </source>
</evidence>
<organism evidence="3 4">
    <name type="scientific">Fibrobacter succinogenes (strain ATCC 19169 / S85)</name>
    <dbReference type="NCBI Taxonomy" id="59374"/>
    <lineage>
        <taxon>Bacteria</taxon>
        <taxon>Pseudomonadati</taxon>
        <taxon>Fibrobacterota</taxon>
        <taxon>Fibrobacteria</taxon>
        <taxon>Fibrobacterales</taxon>
        <taxon>Fibrobacteraceae</taxon>
        <taxon>Fibrobacter</taxon>
    </lineage>
</organism>
<dbReference type="Proteomes" id="UP000000517">
    <property type="component" value="Chromosome"/>
</dbReference>
<dbReference type="EMBL" id="CP002158">
    <property type="protein sequence ID" value="ADL24868.1"/>
    <property type="molecule type" value="Genomic_DNA"/>
</dbReference>
<dbReference type="AlphaFoldDB" id="C9RS39"/>
<sequence>MKVYYNPAYNGFVYTGLTEGQVFFNSTVCNTNSLVDLIALHAGVDFPVASNIDRVLDYYKAMLEYNKANPDNLFAKSFALDEINTAKECLKWRDAMILAGWQPGKNDASERMKVLAGIDENFHSISNGEKLLRITEAVKNGCNLPENLEIITPFDYACFIPAERNLLDAIAKRIGAEKVHANDDLPKNSNNLRKVANILVENKPDAITLDGDESLELLCFAEKKEALQYLSQLKADDYSVWINRDNRAFDNYLIQVQKPTCGSSDKGVSQISELPIVGLALFTRPLNLNALINWLTVPKSPLSTMFRNKLVDAIVSSGGYFNDKCRDCLSNAEDKDKERIKYFLPDISKPEEAIGNEPIKKSVILDYVKQLSQWINANLHMEMNDFEKNHLMGALSICSAMARMLELIDAAEVSYDDLILNFDSISTEIESEISESMVGCQNLISLSSNIASIADSTIWCDFYNPDEQALSYDFLLPQEKEILKGNVWTGENEQKFNRLNKLLPFMLTQNKLTLVTVKKDGTKDVVKDPILIRLEKNMDKELTKEPLSLKQTLDVSTETIEQFNNRHQDEDGTIHFERKDLVSFPQKESFSSISTLIDNPFDYVFNKIIKLRKSGSAAMSAVFTTKGTVAHAIIEKLFAPEKGGSPAAIRNRIDSDFDTVFDETILECGGILLQPENLSEKNVFKKDMKKCVTRLCNLIDKNNLNVVACEKNYENVELPEFSKQKISFNGSIDMVLENNAAEIVIFDFKYSPKKEKYEKWIKNNRSLQLALYKGLVEKTSDKKVNAKAYILLPEVKVITADELKGYIFDTKIDRDGIVLDEMSNSYVYRCNQILNGAIEDGEGIKFPIDAVKIAYNLDTTKNNLVPLDADIKPRNKTWEKTPNKYSDYAFFKAGK</sequence>
<dbReference type="eggNOG" id="COG2887">
    <property type="taxonomic scope" value="Bacteria"/>
</dbReference>
<dbReference type="InterPro" id="IPR011604">
    <property type="entry name" value="PDDEXK-like_dom_sf"/>
</dbReference>
<dbReference type="Proteomes" id="UP000001497">
    <property type="component" value="Chromosome"/>
</dbReference>
<dbReference type="Pfam" id="PF12705">
    <property type="entry name" value="PDDEXK_1"/>
    <property type="match status" value="1"/>
</dbReference>
<reference evidence="4" key="2">
    <citation type="submission" date="2010-08" db="EMBL/GenBank/DDBJ databases">
        <title>Complete sequence of Fibrobacter succinogenes subsp. succinogenes S85.</title>
        <authorList>
            <person name="Durkin A.S."/>
            <person name="Nelson K.E."/>
            <person name="Morrison M."/>
            <person name="Forsberg C.W."/>
            <person name="Wilson D.B."/>
            <person name="Russell J.B."/>
            <person name="Cann I.K.O."/>
            <person name="Mackie R.I."/>
            <person name="White B.A."/>
        </authorList>
    </citation>
    <scope>NUCLEOTIDE SEQUENCE [LARGE SCALE GENOMIC DNA]</scope>
    <source>
        <strain evidence="4">ATCC 19169 / S85</strain>
    </source>
</reference>
<reference evidence="3" key="3">
    <citation type="submission" date="2010-08" db="EMBL/GenBank/DDBJ databases">
        <authorList>
            <person name="Durkin A.S."/>
            <person name="Nelson K.E."/>
            <person name="Morrison M."/>
            <person name="Forsberg C.W."/>
            <person name="Wilson D.B."/>
            <person name="Russell J.B."/>
            <person name="Cann I.K.O."/>
            <person name="Mackie R.I."/>
            <person name="White B.A."/>
        </authorList>
    </citation>
    <scope>NUCLEOTIDE SEQUENCE</scope>
    <source>
        <strain evidence="3">S85</strain>
    </source>
</reference>
<evidence type="ECO:0000313" key="2">
    <source>
        <dbReference type="EMBL" id="ACX75375.1"/>
    </source>
</evidence>
<evidence type="ECO:0000313" key="4">
    <source>
        <dbReference type="Proteomes" id="UP000000517"/>
    </source>
</evidence>
<dbReference type="PATRIC" id="fig|59374.8.peg.2191"/>
<protein>
    <submittedName>
        <fullName evidence="3">Conserved domain protein</fullName>
    </submittedName>
</protein>
<keyword evidence="5" id="KW-1185">Reference proteome</keyword>
<dbReference type="Gene3D" id="3.90.320.10">
    <property type="match status" value="1"/>
</dbReference>
<reference evidence="2 5" key="1">
    <citation type="submission" date="2009-10" db="EMBL/GenBank/DDBJ databases">
        <title>Complete sequence of Fibrobacter succinogenes subsp. succinogenes S85.</title>
        <authorList>
            <consortium name="US DOE Joint Genome Institute"/>
            <person name="Lucas S."/>
            <person name="Copeland A."/>
            <person name="Lapidus A."/>
            <person name="Glavina del Rio T."/>
            <person name="Tice H."/>
            <person name="Bruce D."/>
            <person name="Goodwin L."/>
            <person name="Pitluck S."/>
            <person name="Chertkov O."/>
            <person name="Detter J.C."/>
            <person name="Han C."/>
            <person name="Tapia R."/>
            <person name="Larimer F."/>
            <person name="Land M."/>
            <person name="Hauser L."/>
            <person name="Kyrpides N."/>
            <person name="Mikhailova N."/>
            <person name="Weimer P.J."/>
            <person name="Stevenson D.M."/>
            <person name="Boyum J."/>
            <person name="Brumm P.I."/>
            <person name="Mead D."/>
        </authorList>
    </citation>
    <scope>NUCLEOTIDE SEQUENCE [LARGE SCALE GENOMIC DNA]</scope>
    <source>
        <strain evidence="5">ATCC 19169 / S85</strain>
        <strain evidence="2">S85</strain>
    </source>
</reference>
<feature type="domain" description="PD-(D/E)XK endonuclease-like" evidence="1">
    <location>
        <begin position="589"/>
        <end position="804"/>
    </location>
</feature>
<evidence type="ECO:0000259" key="1">
    <source>
        <dbReference type="Pfam" id="PF12705"/>
    </source>
</evidence>
<evidence type="ECO:0000313" key="3">
    <source>
        <dbReference type="EMBL" id="ADL24868.1"/>
    </source>
</evidence>
<dbReference type="InterPro" id="IPR038726">
    <property type="entry name" value="PDDEXK_AddAB-type"/>
</dbReference>
<name>C9RS39_FIBSS</name>
<dbReference type="OrthoDB" id="1007491at2"/>
<dbReference type="KEGG" id="fsc:FSU_2282"/>
<accession>C9RS39</accession>
<proteinExistence type="predicted"/>
<dbReference type="HOGENOM" id="CLU_015152_0_0_0"/>
<dbReference type="KEGG" id="fsu:Fisuc_1782"/>
<dbReference type="EMBL" id="CP001792">
    <property type="protein sequence ID" value="ACX75375.1"/>
    <property type="molecule type" value="Genomic_DNA"/>
</dbReference>
<gene>
    <name evidence="2" type="ordered locus">Fisuc_1782</name>
    <name evidence="3" type="ordered locus">FSU_2282</name>
</gene>